<dbReference type="PANTHER" id="PTHR35024:SF4">
    <property type="entry name" value="POLYMER-FORMING CYTOSKELETAL PROTEIN"/>
    <property type="match status" value="1"/>
</dbReference>
<organism evidence="3 4">
    <name type="scientific">Paenibacillus rhizovicinus</name>
    <dbReference type="NCBI Taxonomy" id="2704463"/>
    <lineage>
        <taxon>Bacteria</taxon>
        <taxon>Bacillati</taxon>
        <taxon>Bacillota</taxon>
        <taxon>Bacilli</taxon>
        <taxon>Bacillales</taxon>
        <taxon>Paenibacillaceae</taxon>
        <taxon>Paenibacillus</taxon>
    </lineage>
</organism>
<dbReference type="Pfam" id="PF04519">
    <property type="entry name" value="Bactofilin"/>
    <property type="match status" value="1"/>
</dbReference>
<reference evidence="3 4" key="1">
    <citation type="submission" date="2020-02" db="EMBL/GenBank/DDBJ databases">
        <title>Paenibacillus sp. nov., isolated from rhizosphere soil of tomato.</title>
        <authorList>
            <person name="Weon H.-Y."/>
            <person name="Lee S.A."/>
        </authorList>
    </citation>
    <scope>NUCLEOTIDE SEQUENCE [LARGE SCALE GENOMIC DNA]</scope>
    <source>
        <strain evidence="3 4">14171R-81</strain>
    </source>
</reference>
<name>A0A6C0P0S7_9BACL</name>
<dbReference type="EMBL" id="CP048286">
    <property type="protein sequence ID" value="QHW31503.1"/>
    <property type="molecule type" value="Genomic_DNA"/>
</dbReference>
<dbReference type="Proteomes" id="UP000479114">
    <property type="component" value="Chromosome"/>
</dbReference>
<proteinExistence type="inferred from homology"/>
<feature type="compositionally biased region" description="Acidic residues" evidence="2">
    <location>
        <begin position="340"/>
        <end position="349"/>
    </location>
</feature>
<evidence type="ECO:0000256" key="2">
    <source>
        <dbReference type="SAM" id="MobiDB-lite"/>
    </source>
</evidence>
<feature type="compositionally biased region" description="Basic and acidic residues" evidence="2">
    <location>
        <begin position="125"/>
        <end position="157"/>
    </location>
</feature>
<keyword evidence="4" id="KW-1185">Reference proteome</keyword>
<feature type="compositionally biased region" description="Low complexity" evidence="2">
    <location>
        <begin position="268"/>
        <end position="279"/>
    </location>
</feature>
<dbReference type="KEGG" id="prz:GZH47_12055"/>
<dbReference type="AlphaFoldDB" id="A0A6C0P0S7"/>
<feature type="compositionally biased region" description="Low complexity" evidence="2">
    <location>
        <begin position="307"/>
        <end position="317"/>
    </location>
</feature>
<feature type="region of interest" description="Disordered" evidence="2">
    <location>
        <begin position="124"/>
        <end position="158"/>
    </location>
</feature>
<dbReference type="InterPro" id="IPR007607">
    <property type="entry name" value="BacA/B"/>
</dbReference>
<sequence>MFKFWKKDKISTLLTDTFIGEGTIIEGAIRSAGSVRVEGQLRGDLFAEGDVVLGESAFAISNITARNVVLAGQVTGNVRISGKLTIASTGKLYGDMDAATLAIDEGGIFQGNSAMDMGEPVVSPIERRAGRDRRAAADPDWKGEERRSGIDRRDKEAQSSLLMKKISFRASEKNNAADASSDDAELQAAGGSPTVSADPLRENGRAFMQNMNAGSRRSEGLSEDERAALGVPGQATSQAPQQMAVAMAEVAAAASASAEVTGESGELAGDSAAAGTGDALHADVAAPSGEVHDDDVLHLASSAVQGVEEAAVSSGEEAAGEVEVEASWSEDASGEVEAAGSEDDSLSEDADGVATMAAALGDDTVGSAPGSEGASDLEVEILVSEDASGEAEVEVLVNGASTVDAAEASSAAIVSEAAAGGNEAFGWTVFEPLKDRHVESDSAQETNAVSGLDAAVATEAVPIPAGFVDEHSRQPVQTPSSAYAFGFQDRANSYGNGNGEQAKPTEESSGSKSTTNRKDEEAAALLRNW</sequence>
<gene>
    <name evidence="3" type="ORF">GZH47_12055</name>
</gene>
<dbReference type="PANTHER" id="PTHR35024">
    <property type="entry name" value="HYPOTHETICAL CYTOSOLIC PROTEIN"/>
    <property type="match status" value="1"/>
</dbReference>
<evidence type="ECO:0000256" key="1">
    <source>
        <dbReference type="ARBA" id="ARBA00044755"/>
    </source>
</evidence>
<comment type="similarity">
    <text evidence="1">Belongs to the bactofilin family.</text>
</comment>
<feature type="region of interest" description="Disordered" evidence="2">
    <location>
        <begin position="307"/>
        <end position="349"/>
    </location>
</feature>
<evidence type="ECO:0000313" key="4">
    <source>
        <dbReference type="Proteomes" id="UP000479114"/>
    </source>
</evidence>
<accession>A0A6C0P0S7</accession>
<evidence type="ECO:0000313" key="3">
    <source>
        <dbReference type="EMBL" id="QHW31503.1"/>
    </source>
</evidence>
<dbReference type="RefSeq" id="WP_162640310.1">
    <property type="nucleotide sequence ID" value="NZ_CP048286.1"/>
</dbReference>
<feature type="region of interest" description="Disordered" evidence="2">
    <location>
        <begin position="258"/>
        <end position="294"/>
    </location>
</feature>
<feature type="region of interest" description="Disordered" evidence="2">
    <location>
        <begin position="469"/>
        <end position="529"/>
    </location>
</feature>
<feature type="region of interest" description="Disordered" evidence="2">
    <location>
        <begin position="173"/>
        <end position="200"/>
    </location>
</feature>
<protein>
    <submittedName>
        <fullName evidence="3">Polymer-forming cytoskeletal protein</fullName>
    </submittedName>
</protein>